<evidence type="ECO:0000256" key="4">
    <source>
        <dbReference type="ARBA" id="ARBA00022723"/>
    </source>
</evidence>
<dbReference type="PROSITE" id="PS00086">
    <property type="entry name" value="CYTOCHROME_P450"/>
    <property type="match status" value="1"/>
</dbReference>
<dbReference type="Proteomes" id="UP000800235">
    <property type="component" value="Unassembled WGS sequence"/>
</dbReference>
<evidence type="ECO:0000256" key="3">
    <source>
        <dbReference type="ARBA" id="ARBA00022617"/>
    </source>
</evidence>
<reference evidence="10" key="1">
    <citation type="journal article" date="2020" name="Stud. Mycol.">
        <title>101 Dothideomycetes genomes: a test case for predicting lifestyles and emergence of pathogens.</title>
        <authorList>
            <person name="Haridas S."/>
            <person name="Albert R."/>
            <person name="Binder M."/>
            <person name="Bloem J."/>
            <person name="Labutti K."/>
            <person name="Salamov A."/>
            <person name="Andreopoulos B."/>
            <person name="Baker S."/>
            <person name="Barry K."/>
            <person name="Bills G."/>
            <person name="Bluhm B."/>
            <person name="Cannon C."/>
            <person name="Castanera R."/>
            <person name="Culley D."/>
            <person name="Daum C."/>
            <person name="Ezra D."/>
            <person name="Gonzalez J."/>
            <person name="Henrissat B."/>
            <person name="Kuo A."/>
            <person name="Liang C."/>
            <person name="Lipzen A."/>
            <person name="Lutzoni F."/>
            <person name="Magnuson J."/>
            <person name="Mondo S."/>
            <person name="Nolan M."/>
            <person name="Ohm R."/>
            <person name="Pangilinan J."/>
            <person name="Park H.-J."/>
            <person name="Ramirez L."/>
            <person name="Alfaro M."/>
            <person name="Sun H."/>
            <person name="Tritt A."/>
            <person name="Yoshinaga Y."/>
            <person name="Zwiers L.-H."/>
            <person name="Turgeon B."/>
            <person name="Goodwin S."/>
            <person name="Spatafora J."/>
            <person name="Crous P."/>
            <person name="Grigoriev I."/>
        </authorList>
    </citation>
    <scope>NUCLEOTIDE SEQUENCE</scope>
    <source>
        <strain evidence="10">CBS 130266</strain>
    </source>
</reference>
<comment type="caution">
    <text evidence="10">The sequence shown here is derived from an EMBL/GenBank/DDBJ whole genome shotgun (WGS) entry which is preliminary data.</text>
</comment>
<dbReference type="EMBL" id="MU007064">
    <property type="protein sequence ID" value="KAF2426531.1"/>
    <property type="molecule type" value="Genomic_DNA"/>
</dbReference>
<proteinExistence type="inferred from homology"/>
<evidence type="ECO:0000313" key="11">
    <source>
        <dbReference type="Proteomes" id="UP000800235"/>
    </source>
</evidence>
<protein>
    <submittedName>
        <fullName evidence="10">Cytochrome P450</fullName>
    </submittedName>
</protein>
<dbReference type="GO" id="GO:0004497">
    <property type="term" value="F:monooxygenase activity"/>
    <property type="evidence" value="ECO:0007669"/>
    <property type="project" value="UniProtKB-KW"/>
</dbReference>
<dbReference type="PRINTS" id="PR00463">
    <property type="entry name" value="EP450I"/>
</dbReference>
<keyword evidence="4 8" id="KW-0479">Metal-binding</keyword>
<dbReference type="InterPro" id="IPR017972">
    <property type="entry name" value="Cyt_P450_CS"/>
</dbReference>
<dbReference type="GO" id="GO:0020037">
    <property type="term" value="F:heme binding"/>
    <property type="evidence" value="ECO:0007669"/>
    <property type="project" value="InterPro"/>
</dbReference>
<keyword evidence="5 9" id="KW-0560">Oxidoreductase</keyword>
<evidence type="ECO:0000256" key="7">
    <source>
        <dbReference type="ARBA" id="ARBA00023033"/>
    </source>
</evidence>
<dbReference type="Gene3D" id="1.10.630.10">
    <property type="entry name" value="Cytochrome P450"/>
    <property type="match status" value="1"/>
</dbReference>
<dbReference type="AlphaFoldDB" id="A0A9P4NLX6"/>
<dbReference type="PANTHER" id="PTHR24287:SF1">
    <property type="entry name" value="P450, PUTATIVE (EUROFUNG)-RELATED"/>
    <property type="match status" value="1"/>
</dbReference>
<keyword evidence="7 9" id="KW-0503">Monooxygenase</keyword>
<dbReference type="InterPro" id="IPR001128">
    <property type="entry name" value="Cyt_P450"/>
</dbReference>
<evidence type="ECO:0000256" key="6">
    <source>
        <dbReference type="ARBA" id="ARBA00023004"/>
    </source>
</evidence>
<gene>
    <name evidence="10" type="ORF">EJ08DRAFT_593574</name>
</gene>
<dbReference type="Pfam" id="PF00067">
    <property type="entry name" value="p450"/>
    <property type="match status" value="1"/>
</dbReference>
<evidence type="ECO:0000256" key="2">
    <source>
        <dbReference type="ARBA" id="ARBA00010617"/>
    </source>
</evidence>
<evidence type="ECO:0000256" key="1">
    <source>
        <dbReference type="ARBA" id="ARBA00001971"/>
    </source>
</evidence>
<dbReference type="InterPro" id="IPR036396">
    <property type="entry name" value="Cyt_P450_sf"/>
</dbReference>
<dbReference type="SUPFAM" id="SSF48264">
    <property type="entry name" value="Cytochrome P450"/>
    <property type="match status" value="1"/>
</dbReference>
<comment type="similarity">
    <text evidence="2 9">Belongs to the cytochrome P450 family.</text>
</comment>
<keyword evidence="11" id="KW-1185">Reference proteome</keyword>
<keyword evidence="3 8" id="KW-0349">Heme</keyword>
<dbReference type="OrthoDB" id="1470350at2759"/>
<keyword evidence="6 8" id="KW-0408">Iron</keyword>
<feature type="binding site" description="axial binding residue" evidence="8">
    <location>
        <position position="386"/>
    </location>
    <ligand>
        <name>heme</name>
        <dbReference type="ChEBI" id="CHEBI:30413"/>
    </ligand>
    <ligandPart>
        <name>Fe</name>
        <dbReference type="ChEBI" id="CHEBI:18248"/>
    </ligandPart>
</feature>
<evidence type="ECO:0000256" key="5">
    <source>
        <dbReference type="ARBA" id="ARBA00023002"/>
    </source>
</evidence>
<dbReference type="GO" id="GO:0005506">
    <property type="term" value="F:iron ion binding"/>
    <property type="evidence" value="ECO:0007669"/>
    <property type="project" value="InterPro"/>
</dbReference>
<sequence length="442" mass="49855">MEGVGLFGQKIILTAEPKIVQAVLATKFKDFETGARRRGQFGALLGYSIFTSDGDFWAHSRALFRPVFSRESINDLEETERASRILMDVLPMDGNCTERVDLMPYFYRFTLDTATAFLFGETTDSQLAAAGRLGGAEKSGVTSMAADQEFADAFTVAQEWVINRLRVQQLYWLLWSPRWAKAVATVRNFVNQYVKIALEQDIDPKQAESGDGDKYNILHELVKDTRDPIELRDQILALLAAGRDTTAVLLSWTFMHLSQNPTIFQSLRSQILQDFGTSSTSKITFSQLKSCRQIQWVLNETLRVNPVVPVNNRVAVRNTVLPVGGGEDSTKPLAVRKGQMINFVPYQIQRRKDLWGEDADVWRPDRWDGKKIDWSFVPFSGGPRICLGQQYAITEASFLVVRMLQEFDDIEWLGKPGKVKKGLGLTMFPAEGVPVRLRKASL</sequence>
<dbReference type="GO" id="GO:0016705">
    <property type="term" value="F:oxidoreductase activity, acting on paired donors, with incorporation or reduction of molecular oxygen"/>
    <property type="evidence" value="ECO:0007669"/>
    <property type="project" value="InterPro"/>
</dbReference>
<evidence type="ECO:0000256" key="8">
    <source>
        <dbReference type="PIRSR" id="PIRSR602401-1"/>
    </source>
</evidence>
<dbReference type="PRINTS" id="PR00385">
    <property type="entry name" value="P450"/>
</dbReference>
<dbReference type="InterPro" id="IPR047146">
    <property type="entry name" value="Cyt_P450_E_CYP52_fungi"/>
</dbReference>
<name>A0A9P4NLX6_9PEZI</name>
<comment type="cofactor">
    <cofactor evidence="1 8">
        <name>heme</name>
        <dbReference type="ChEBI" id="CHEBI:30413"/>
    </cofactor>
</comment>
<evidence type="ECO:0000313" key="10">
    <source>
        <dbReference type="EMBL" id="KAF2426531.1"/>
    </source>
</evidence>
<dbReference type="CDD" id="cd11063">
    <property type="entry name" value="CYP52"/>
    <property type="match status" value="1"/>
</dbReference>
<evidence type="ECO:0000256" key="9">
    <source>
        <dbReference type="RuleBase" id="RU000461"/>
    </source>
</evidence>
<dbReference type="InterPro" id="IPR002401">
    <property type="entry name" value="Cyt_P450_E_grp-I"/>
</dbReference>
<accession>A0A9P4NLX6</accession>
<dbReference type="PANTHER" id="PTHR24287">
    <property type="entry name" value="P450, PUTATIVE (EUROFUNG)-RELATED"/>
    <property type="match status" value="1"/>
</dbReference>
<organism evidence="10 11">
    <name type="scientific">Tothia fuscella</name>
    <dbReference type="NCBI Taxonomy" id="1048955"/>
    <lineage>
        <taxon>Eukaryota</taxon>
        <taxon>Fungi</taxon>
        <taxon>Dikarya</taxon>
        <taxon>Ascomycota</taxon>
        <taxon>Pezizomycotina</taxon>
        <taxon>Dothideomycetes</taxon>
        <taxon>Pleosporomycetidae</taxon>
        <taxon>Venturiales</taxon>
        <taxon>Cylindrosympodiaceae</taxon>
        <taxon>Tothia</taxon>
    </lineage>
</organism>